<dbReference type="SUPFAM" id="SSF56601">
    <property type="entry name" value="beta-lactamase/transpeptidase-like"/>
    <property type="match status" value="1"/>
</dbReference>
<dbReference type="Pfam" id="PF00905">
    <property type="entry name" value="Transpeptidase"/>
    <property type="match status" value="1"/>
</dbReference>
<dbReference type="PANTHER" id="PTHR30627:SF1">
    <property type="entry name" value="PEPTIDOGLYCAN D,D-TRANSPEPTIDASE FTSI"/>
    <property type="match status" value="1"/>
</dbReference>
<feature type="domain" description="Penicillin-binding protein transpeptidase" evidence="3">
    <location>
        <begin position="138"/>
        <end position="221"/>
    </location>
</feature>
<reference evidence="5" key="1">
    <citation type="journal article" date="2014" name="Front. Microbiol.">
        <title>High frequency of phylogenetically diverse reductive dehalogenase-homologous genes in deep subseafloor sedimentary metagenomes.</title>
        <authorList>
            <person name="Kawai M."/>
            <person name="Futagami T."/>
            <person name="Toyoda A."/>
            <person name="Takaki Y."/>
            <person name="Nishi S."/>
            <person name="Hori S."/>
            <person name="Arai W."/>
            <person name="Tsubouchi T."/>
            <person name="Morono Y."/>
            <person name="Uchiyama I."/>
            <person name="Ito T."/>
            <person name="Fujiyama A."/>
            <person name="Inagaki F."/>
            <person name="Takami H."/>
        </authorList>
    </citation>
    <scope>NUCLEOTIDE SEQUENCE</scope>
    <source>
        <strain evidence="5">Expedition CK06-06</strain>
    </source>
</reference>
<name>X1KFQ0_9ZZZZ</name>
<evidence type="ECO:0000259" key="3">
    <source>
        <dbReference type="Pfam" id="PF00905"/>
    </source>
</evidence>
<evidence type="ECO:0000256" key="1">
    <source>
        <dbReference type="ARBA" id="ARBA00004370"/>
    </source>
</evidence>
<dbReference type="GO" id="GO:0005886">
    <property type="term" value="C:plasma membrane"/>
    <property type="evidence" value="ECO:0007669"/>
    <property type="project" value="TreeGrafter"/>
</dbReference>
<organism evidence="5">
    <name type="scientific">marine sediment metagenome</name>
    <dbReference type="NCBI Taxonomy" id="412755"/>
    <lineage>
        <taxon>unclassified sequences</taxon>
        <taxon>metagenomes</taxon>
        <taxon>ecological metagenomes</taxon>
    </lineage>
</organism>
<feature type="non-terminal residue" evidence="5">
    <location>
        <position position="234"/>
    </location>
</feature>
<dbReference type="PANTHER" id="PTHR30627">
    <property type="entry name" value="PEPTIDOGLYCAN D,D-TRANSPEPTIDASE"/>
    <property type="match status" value="1"/>
</dbReference>
<dbReference type="Pfam" id="PF03717">
    <property type="entry name" value="PBP_dimer"/>
    <property type="match status" value="1"/>
</dbReference>
<protein>
    <recommendedName>
        <fullName evidence="6">Penicillin-binding protein transpeptidase domain-containing protein</fullName>
    </recommendedName>
</protein>
<sequence length="234" mass="25354">DANQCDAAGKIYGIGIQSDWQRYYPTGPVAAHVVGFTSSDNRGLAGVEFKYNEELTGKEGQNVLLADVHRRPIRRSSLVARVTGNGERGTSLATRTGWTSHAARDGVGIILTIDAAIQQFTRAQLLKQYESYEAESAVAIVAQPKTGAILAMVSLPDFEPEHIRLADANNFRNRAITDQFEPGSILKPIVAAIALDTGDLGPNEKIFCEYGSYHGKGFGQIGEYGNHRFGDLTV</sequence>
<gene>
    <name evidence="5" type="ORF">S03H2_62237</name>
</gene>
<proteinExistence type="predicted"/>
<dbReference type="InterPro" id="IPR001460">
    <property type="entry name" value="PCN-bd_Tpept"/>
</dbReference>
<comment type="caution">
    <text evidence="5">The sequence shown here is derived from an EMBL/GenBank/DDBJ whole genome shotgun (WGS) entry which is preliminary data.</text>
</comment>
<feature type="domain" description="Penicillin-binding protein dimerisation" evidence="4">
    <location>
        <begin position="11"/>
        <end position="75"/>
    </location>
</feature>
<dbReference type="GO" id="GO:0071555">
    <property type="term" value="P:cell wall organization"/>
    <property type="evidence" value="ECO:0007669"/>
    <property type="project" value="TreeGrafter"/>
</dbReference>
<dbReference type="GO" id="GO:0008658">
    <property type="term" value="F:penicillin binding"/>
    <property type="evidence" value="ECO:0007669"/>
    <property type="project" value="InterPro"/>
</dbReference>
<dbReference type="InterPro" id="IPR050515">
    <property type="entry name" value="Beta-lactam/transpept"/>
</dbReference>
<evidence type="ECO:0000259" key="4">
    <source>
        <dbReference type="Pfam" id="PF03717"/>
    </source>
</evidence>
<dbReference type="EMBL" id="BARU01040238">
    <property type="protein sequence ID" value="GAH88964.1"/>
    <property type="molecule type" value="Genomic_DNA"/>
</dbReference>
<dbReference type="InterPro" id="IPR012338">
    <property type="entry name" value="Beta-lactam/transpept-like"/>
</dbReference>
<dbReference type="Gene3D" id="3.90.1310.10">
    <property type="entry name" value="Penicillin-binding protein 2a (Domain 2)"/>
    <property type="match status" value="1"/>
</dbReference>
<evidence type="ECO:0000256" key="2">
    <source>
        <dbReference type="ARBA" id="ARBA00023136"/>
    </source>
</evidence>
<dbReference type="Gene3D" id="3.40.710.10">
    <property type="entry name" value="DD-peptidase/beta-lactamase superfamily"/>
    <property type="match status" value="1"/>
</dbReference>
<dbReference type="AlphaFoldDB" id="X1KFQ0"/>
<evidence type="ECO:0000313" key="5">
    <source>
        <dbReference type="EMBL" id="GAH88964.1"/>
    </source>
</evidence>
<accession>X1KFQ0</accession>
<keyword evidence="2" id="KW-0472">Membrane</keyword>
<feature type="non-terminal residue" evidence="5">
    <location>
        <position position="1"/>
    </location>
</feature>
<dbReference type="InterPro" id="IPR005311">
    <property type="entry name" value="PBP_dimer"/>
</dbReference>
<comment type="subcellular location">
    <subcellularLocation>
        <location evidence="1">Membrane</location>
    </subcellularLocation>
</comment>
<evidence type="ECO:0008006" key="6">
    <source>
        <dbReference type="Google" id="ProtNLM"/>
    </source>
</evidence>